<evidence type="ECO:0008006" key="3">
    <source>
        <dbReference type="Google" id="ProtNLM"/>
    </source>
</evidence>
<comment type="caution">
    <text evidence="1">The sequence shown here is derived from an EMBL/GenBank/DDBJ whole genome shotgun (WGS) entry which is preliminary data.</text>
</comment>
<gene>
    <name evidence="1" type="ORF">ACFSCW_09980</name>
</gene>
<sequence>MPTRADPLGAWFSLGLDMWMLGAEASSVIALRTMKLAAGGAAASEEAGLMIGEKVTAAMALAQQATLGQLGTSMPGIGSKAVAHYRRRVRANRKRLSRP</sequence>
<dbReference type="EMBL" id="JBHUDY010000001">
    <property type="protein sequence ID" value="MFD1612128.1"/>
    <property type="molecule type" value="Genomic_DNA"/>
</dbReference>
<protein>
    <recommendedName>
        <fullName evidence="3">Antifreeze protein</fullName>
    </recommendedName>
</protein>
<proteinExistence type="predicted"/>
<evidence type="ECO:0000313" key="1">
    <source>
        <dbReference type="EMBL" id="MFD1612128.1"/>
    </source>
</evidence>
<name>A0ABW4I2N8_9SPHN</name>
<dbReference type="RefSeq" id="WP_380888822.1">
    <property type="nucleotide sequence ID" value="NZ_JBHUDY010000001.1"/>
</dbReference>
<dbReference type="Proteomes" id="UP001597115">
    <property type="component" value="Unassembled WGS sequence"/>
</dbReference>
<evidence type="ECO:0000313" key="2">
    <source>
        <dbReference type="Proteomes" id="UP001597115"/>
    </source>
</evidence>
<accession>A0ABW4I2N8</accession>
<reference evidence="2" key="1">
    <citation type="journal article" date="2019" name="Int. J. Syst. Evol. Microbiol.">
        <title>The Global Catalogue of Microorganisms (GCM) 10K type strain sequencing project: providing services to taxonomists for standard genome sequencing and annotation.</title>
        <authorList>
            <consortium name="The Broad Institute Genomics Platform"/>
            <consortium name="The Broad Institute Genome Sequencing Center for Infectious Disease"/>
            <person name="Wu L."/>
            <person name="Ma J."/>
        </authorList>
    </citation>
    <scope>NUCLEOTIDE SEQUENCE [LARGE SCALE GENOMIC DNA]</scope>
    <source>
        <strain evidence="2">CGMCC 1.16275</strain>
    </source>
</reference>
<organism evidence="1 2">
    <name type="scientific">Sphingomonas tabacisoli</name>
    <dbReference type="NCBI Taxonomy" id="2249466"/>
    <lineage>
        <taxon>Bacteria</taxon>
        <taxon>Pseudomonadati</taxon>
        <taxon>Pseudomonadota</taxon>
        <taxon>Alphaproteobacteria</taxon>
        <taxon>Sphingomonadales</taxon>
        <taxon>Sphingomonadaceae</taxon>
        <taxon>Sphingomonas</taxon>
    </lineage>
</organism>
<keyword evidence="2" id="KW-1185">Reference proteome</keyword>